<keyword evidence="2" id="KW-1185">Reference proteome</keyword>
<organism evidence="1 2">
    <name type="scientific">Microthyrium microscopicum</name>
    <dbReference type="NCBI Taxonomy" id="703497"/>
    <lineage>
        <taxon>Eukaryota</taxon>
        <taxon>Fungi</taxon>
        <taxon>Dikarya</taxon>
        <taxon>Ascomycota</taxon>
        <taxon>Pezizomycotina</taxon>
        <taxon>Dothideomycetes</taxon>
        <taxon>Dothideomycetes incertae sedis</taxon>
        <taxon>Microthyriales</taxon>
        <taxon>Microthyriaceae</taxon>
        <taxon>Microthyrium</taxon>
    </lineage>
</organism>
<dbReference type="EMBL" id="MU004233">
    <property type="protein sequence ID" value="KAF2671435.1"/>
    <property type="molecule type" value="Genomic_DNA"/>
</dbReference>
<name>A0A6A6UGP1_9PEZI</name>
<gene>
    <name evidence="1" type="ORF">BT63DRAFT_423633</name>
</gene>
<dbReference type="Proteomes" id="UP000799302">
    <property type="component" value="Unassembled WGS sequence"/>
</dbReference>
<accession>A0A6A6UGP1</accession>
<reference evidence="1" key="1">
    <citation type="journal article" date="2020" name="Stud. Mycol.">
        <title>101 Dothideomycetes genomes: a test case for predicting lifestyles and emergence of pathogens.</title>
        <authorList>
            <person name="Haridas S."/>
            <person name="Albert R."/>
            <person name="Binder M."/>
            <person name="Bloem J."/>
            <person name="Labutti K."/>
            <person name="Salamov A."/>
            <person name="Andreopoulos B."/>
            <person name="Baker S."/>
            <person name="Barry K."/>
            <person name="Bills G."/>
            <person name="Bluhm B."/>
            <person name="Cannon C."/>
            <person name="Castanera R."/>
            <person name="Culley D."/>
            <person name="Daum C."/>
            <person name="Ezra D."/>
            <person name="Gonzalez J."/>
            <person name="Henrissat B."/>
            <person name="Kuo A."/>
            <person name="Liang C."/>
            <person name="Lipzen A."/>
            <person name="Lutzoni F."/>
            <person name="Magnuson J."/>
            <person name="Mondo S."/>
            <person name="Nolan M."/>
            <person name="Ohm R."/>
            <person name="Pangilinan J."/>
            <person name="Park H.-J."/>
            <person name="Ramirez L."/>
            <person name="Alfaro M."/>
            <person name="Sun H."/>
            <person name="Tritt A."/>
            <person name="Yoshinaga Y."/>
            <person name="Zwiers L.-H."/>
            <person name="Turgeon B."/>
            <person name="Goodwin S."/>
            <person name="Spatafora J."/>
            <person name="Crous P."/>
            <person name="Grigoriev I."/>
        </authorList>
    </citation>
    <scope>NUCLEOTIDE SEQUENCE</scope>
    <source>
        <strain evidence="1">CBS 115976</strain>
    </source>
</reference>
<dbReference type="AlphaFoldDB" id="A0A6A6UGP1"/>
<evidence type="ECO:0000313" key="2">
    <source>
        <dbReference type="Proteomes" id="UP000799302"/>
    </source>
</evidence>
<proteinExistence type="predicted"/>
<protein>
    <submittedName>
        <fullName evidence="1">Uncharacterized protein</fullName>
    </submittedName>
</protein>
<sequence length="65" mass="7415">MCNGRHYDRSAATYLVDHLAPAVTRPIESYCYHPQFMSLKPLTTQRSEPTHSPRAVIANHFIEST</sequence>
<evidence type="ECO:0000313" key="1">
    <source>
        <dbReference type="EMBL" id="KAF2671435.1"/>
    </source>
</evidence>